<dbReference type="GO" id="GO:0005737">
    <property type="term" value="C:cytoplasm"/>
    <property type="evidence" value="ECO:0007669"/>
    <property type="project" value="TreeGrafter"/>
</dbReference>
<organism evidence="3 4">
    <name type="scientific">Nocardia arthritidis</name>
    <dbReference type="NCBI Taxonomy" id="228602"/>
    <lineage>
        <taxon>Bacteria</taxon>
        <taxon>Bacillati</taxon>
        <taxon>Actinomycetota</taxon>
        <taxon>Actinomycetes</taxon>
        <taxon>Mycobacteriales</taxon>
        <taxon>Nocardiaceae</taxon>
        <taxon>Nocardia</taxon>
    </lineage>
</organism>
<evidence type="ECO:0000256" key="1">
    <source>
        <dbReference type="SAM" id="MobiDB-lite"/>
    </source>
</evidence>
<gene>
    <name evidence="3" type="ORF">F5544_30240</name>
</gene>
<dbReference type="EMBL" id="CP046172">
    <property type="protein sequence ID" value="QIS13893.1"/>
    <property type="molecule type" value="Genomic_DNA"/>
</dbReference>
<dbReference type="PANTHER" id="PTHR48079">
    <property type="entry name" value="PROTEIN YEEZ"/>
    <property type="match status" value="1"/>
</dbReference>
<dbReference type="InterPro" id="IPR001509">
    <property type="entry name" value="Epimerase_deHydtase"/>
</dbReference>
<dbReference type="GO" id="GO:0004029">
    <property type="term" value="F:aldehyde dehydrogenase (NAD+) activity"/>
    <property type="evidence" value="ECO:0007669"/>
    <property type="project" value="TreeGrafter"/>
</dbReference>
<feature type="domain" description="NAD-dependent epimerase/dehydratase" evidence="2">
    <location>
        <begin position="27"/>
        <end position="242"/>
    </location>
</feature>
<evidence type="ECO:0000313" key="3">
    <source>
        <dbReference type="EMBL" id="QIS13893.1"/>
    </source>
</evidence>
<dbReference type="PANTHER" id="PTHR48079:SF6">
    <property type="entry name" value="NAD(P)-BINDING DOMAIN-CONTAINING PROTEIN-RELATED"/>
    <property type="match status" value="1"/>
</dbReference>
<accession>A0A6G9YLT5</accession>
<keyword evidence="4" id="KW-1185">Reference proteome</keyword>
<name>A0A6G9YLT5_9NOCA</name>
<dbReference type="Proteomes" id="UP000503540">
    <property type="component" value="Chromosome"/>
</dbReference>
<evidence type="ECO:0000259" key="2">
    <source>
        <dbReference type="Pfam" id="PF01370"/>
    </source>
</evidence>
<feature type="region of interest" description="Disordered" evidence="1">
    <location>
        <begin position="138"/>
        <end position="158"/>
    </location>
</feature>
<dbReference type="Gene3D" id="3.40.50.720">
    <property type="entry name" value="NAD(P)-binding Rossmann-like Domain"/>
    <property type="match status" value="1"/>
</dbReference>
<proteinExistence type="predicted"/>
<reference evidence="3 4" key="1">
    <citation type="journal article" date="2019" name="ACS Chem. Biol.">
        <title>Identification and Mobilization of a Cryptic Antibiotic Biosynthesis Gene Locus from a Human-Pathogenic Nocardia Isolate.</title>
        <authorList>
            <person name="Herisse M."/>
            <person name="Ishida K."/>
            <person name="Porter J.L."/>
            <person name="Howden B."/>
            <person name="Hertweck C."/>
            <person name="Stinear T.P."/>
            <person name="Pidot S.J."/>
        </authorList>
    </citation>
    <scope>NUCLEOTIDE SEQUENCE [LARGE SCALE GENOMIC DNA]</scope>
    <source>
        <strain evidence="3 4">AUSMDU00012717</strain>
    </source>
</reference>
<sequence>MMGLLSHHFAKVMRQESHHLRGETMHVFITGGTGLIGSAVVAELLGNGHTVLALARTDSSAAALRIAGAEPVRGDLADLPALRAAAAKADGVIHLAFRHEGFSSQAAVAAAIAEESAALAAIGAELVGSDRPFVTVSGTPPVPGRVSTEADPLSTDGLVGGRSRSVTAVLELATQGVRSAAVRMPRTVHNEGKGGFAGVLTDAARRNGVAGYPGDGTQRWPAVHALDAAVLFRLVLEKAQAGTAWHAVADEGDAVRDIAAVIGRRLGLPVESVPQEMFGPLGPIFTTDQPSSSALTRETFGWRPEHPSLLDDLENIQP</sequence>
<protein>
    <submittedName>
        <fullName evidence="3">NAD-dependent epimerase/dehydratase family protein</fullName>
    </submittedName>
</protein>
<evidence type="ECO:0000313" key="4">
    <source>
        <dbReference type="Proteomes" id="UP000503540"/>
    </source>
</evidence>
<dbReference type="SUPFAM" id="SSF51735">
    <property type="entry name" value="NAD(P)-binding Rossmann-fold domains"/>
    <property type="match status" value="1"/>
</dbReference>
<dbReference type="KEGG" id="nah:F5544_30240"/>
<dbReference type="CDD" id="cd05262">
    <property type="entry name" value="SDR_a7"/>
    <property type="match status" value="1"/>
</dbReference>
<dbReference type="InterPro" id="IPR051783">
    <property type="entry name" value="NAD(P)-dependent_oxidoreduct"/>
</dbReference>
<dbReference type="InterPro" id="IPR036291">
    <property type="entry name" value="NAD(P)-bd_dom_sf"/>
</dbReference>
<dbReference type="Pfam" id="PF01370">
    <property type="entry name" value="Epimerase"/>
    <property type="match status" value="1"/>
</dbReference>
<dbReference type="AlphaFoldDB" id="A0A6G9YLT5"/>